<name>A0A3E2HHM9_SCYLI</name>
<keyword evidence="3" id="KW-1185">Reference proteome</keyword>
<proteinExistence type="predicted"/>
<feature type="region of interest" description="Disordered" evidence="1">
    <location>
        <begin position="32"/>
        <end position="56"/>
    </location>
</feature>
<evidence type="ECO:0000313" key="3">
    <source>
        <dbReference type="Proteomes" id="UP000258309"/>
    </source>
</evidence>
<dbReference type="AlphaFoldDB" id="A0A3E2HHM9"/>
<organism evidence="2 3">
    <name type="scientific">Scytalidium lignicola</name>
    <name type="common">Hyphomycete</name>
    <dbReference type="NCBI Taxonomy" id="5539"/>
    <lineage>
        <taxon>Eukaryota</taxon>
        <taxon>Fungi</taxon>
        <taxon>Dikarya</taxon>
        <taxon>Ascomycota</taxon>
        <taxon>Pezizomycotina</taxon>
        <taxon>Leotiomycetes</taxon>
        <taxon>Leotiomycetes incertae sedis</taxon>
        <taxon>Scytalidium</taxon>
    </lineage>
</organism>
<dbReference type="EMBL" id="NCSJ02000052">
    <property type="protein sequence ID" value="RFU32571.1"/>
    <property type="molecule type" value="Genomic_DNA"/>
</dbReference>
<gene>
    <name evidence="2" type="ORF">B7463_g3789</name>
</gene>
<comment type="caution">
    <text evidence="2">The sequence shown here is derived from an EMBL/GenBank/DDBJ whole genome shotgun (WGS) entry which is preliminary data.</text>
</comment>
<reference evidence="2 3" key="1">
    <citation type="submission" date="2018-05" db="EMBL/GenBank/DDBJ databases">
        <title>Draft genome sequence of Scytalidium lignicola DSM 105466, a ubiquitous saprotrophic fungus.</title>
        <authorList>
            <person name="Buettner E."/>
            <person name="Gebauer A.M."/>
            <person name="Hofrichter M."/>
            <person name="Liers C."/>
            <person name="Kellner H."/>
        </authorList>
    </citation>
    <scope>NUCLEOTIDE SEQUENCE [LARGE SCALE GENOMIC DNA]</scope>
    <source>
        <strain evidence="2 3">DSM 105466</strain>
    </source>
</reference>
<feature type="non-terminal residue" evidence="2">
    <location>
        <position position="134"/>
    </location>
</feature>
<dbReference type="Proteomes" id="UP000258309">
    <property type="component" value="Unassembled WGS sequence"/>
</dbReference>
<feature type="compositionally biased region" description="Basic and acidic residues" evidence="1">
    <location>
        <begin position="40"/>
        <end position="54"/>
    </location>
</feature>
<feature type="non-terminal residue" evidence="2">
    <location>
        <position position="1"/>
    </location>
</feature>
<evidence type="ECO:0000313" key="2">
    <source>
        <dbReference type="EMBL" id="RFU32571.1"/>
    </source>
</evidence>
<evidence type="ECO:0000256" key="1">
    <source>
        <dbReference type="SAM" id="MobiDB-lite"/>
    </source>
</evidence>
<accession>A0A3E2HHM9</accession>
<sequence>MITAVYMQFAELPQLARSPALLVVLSPPWLSNPRGQTAPETRDQRPEAAWERGKVQPKSTSGLLFVPSPPVEPHLDLQALGLSLREWACLFSGGNPKYARLQQNQDPVVDGVQCSRERVRLSSVSDATTAQSGT</sequence>
<protein>
    <submittedName>
        <fullName evidence="2">Uncharacterized protein</fullName>
    </submittedName>
</protein>